<name>Q6MHV1_BDEBA</name>
<evidence type="ECO:0000313" key="3">
    <source>
        <dbReference type="Proteomes" id="UP000008080"/>
    </source>
</evidence>
<dbReference type="EMBL" id="BX842655">
    <property type="protein sequence ID" value="CAE78231.1"/>
    <property type="molecule type" value="Genomic_DNA"/>
</dbReference>
<proteinExistence type="predicted"/>
<accession>Q6MHV1</accession>
<dbReference type="Proteomes" id="UP000008080">
    <property type="component" value="Chromosome"/>
</dbReference>
<reference evidence="2 3" key="1">
    <citation type="journal article" date="2004" name="Science">
        <title>A predator unmasked: life cycle of Bdellovibrio bacteriovorus from a genomic perspective.</title>
        <authorList>
            <person name="Rendulic S."/>
            <person name="Jagtap P."/>
            <person name="Rosinus A."/>
            <person name="Eppinger M."/>
            <person name="Baar C."/>
            <person name="Lanz C."/>
            <person name="Keller H."/>
            <person name="Lambert C."/>
            <person name="Evans K.J."/>
            <person name="Goesmann A."/>
            <person name="Meyer F."/>
            <person name="Sockett R.E."/>
            <person name="Schuster S.C."/>
        </authorList>
    </citation>
    <scope>NUCLEOTIDE SEQUENCE [LARGE SCALE GENOMIC DNA]</scope>
    <source>
        <strain evidence="3">ATCC 15356 / DSM 50701 / NCIMB 9529 / HD100</strain>
    </source>
</reference>
<dbReference type="HOGENOM" id="CLU_1692068_0_0_7"/>
<organism evidence="2 3">
    <name type="scientific">Bdellovibrio bacteriovorus (strain ATCC 15356 / DSM 50701 / NCIMB 9529 / HD100)</name>
    <dbReference type="NCBI Taxonomy" id="264462"/>
    <lineage>
        <taxon>Bacteria</taxon>
        <taxon>Pseudomonadati</taxon>
        <taxon>Bdellovibrionota</taxon>
        <taxon>Bdellovibrionia</taxon>
        <taxon>Bdellovibrionales</taxon>
        <taxon>Pseudobdellovibrionaceae</taxon>
        <taxon>Bdellovibrio</taxon>
    </lineage>
</organism>
<gene>
    <name evidence="2" type="ordered locus">Bd3435</name>
</gene>
<dbReference type="GeneID" id="93014249"/>
<keyword evidence="3" id="KW-1185">Reference proteome</keyword>
<evidence type="ECO:0000256" key="1">
    <source>
        <dbReference type="SAM" id="SignalP"/>
    </source>
</evidence>
<sequence length="165" mass="19170">MKFASVFILILSFSARLFAMTELEPAASLKALRTECDRVEESFPDFACLRFEFYQSSASELQKDLDELTELNDWQLRAASWSSMMQALLSSMEGQIQRYDDADHIQIMQQTKSKNHWELLRLKQGLENFWVDPDTYWFPSVNAVSFVAVNITKFQILVISHGERN</sequence>
<dbReference type="RefSeq" id="WP_011165769.1">
    <property type="nucleotide sequence ID" value="NC_005363.1"/>
</dbReference>
<evidence type="ECO:0000313" key="2">
    <source>
        <dbReference type="EMBL" id="CAE78231.1"/>
    </source>
</evidence>
<protein>
    <submittedName>
        <fullName evidence="2">Uncharacterized protein</fullName>
    </submittedName>
</protein>
<dbReference type="KEGG" id="bba:Bd3435"/>
<keyword evidence="1" id="KW-0732">Signal</keyword>
<dbReference type="AlphaFoldDB" id="Q6MHV1"/>
<feature type="chain" id="PRO_5004276338" evidence="1">
    <location>
        <begin position="20"/>
        <end position="165"/>
    </location>
</feature>
<feature type="signal peptide" evidence="1">
    <location>
        <begin position="1"/>
        <end position="19"/>
    </location>
</feature>